<dbReference type="InterPro" id="IPR018517">
    <property type="entry name" value="tRNA_hU_synthase_CS"/>
</dbReference>
<evidence type="ECO:0000256" key="2">
    <source>
        <dbReference type="ARBA" id="ARBA00022555"/>
    </source>
</evidence>
<dbReference type="PANTHER" id="PTHR42907:SF1">
    <property type="entry name" value="FMN-LINKED OXIDOREDUCTASES SUPERFAMILY PROTEIN"/>
    <property type="match status" value="1"/>
</dbReference>
<keyword evidence="7" id="KW-0694">RNA-binding</keyword>
<dbReference type="NCBIfam" id="NF008774">
    <property type="entry name" value="PRK11815.1"/>
    <property type="match status" value="1"/>
</dbReference>
<dbReference type="GO" id="GO:0000049">
    <property type="term" value="F:tRNA binding"/>
    <property type="evidence" value="ECO:0007669"/>
    <property type="project" value="UniProtKB-KW"/>
</dbReference>
<evidence type="ECO:0000256" key="1">
    <source>
        <dbReference type="ARBA" id="ARBA00001917"/>
    </source>
</evidence>
<dbReference type="GO" id="GO:0017150">
    <property type="term" value="F:tRNA dihydrouridine synthase activity"/>
    <property type="evidence" value="ECO:0007669"/>
    <property type="project" value="InterPro"/>
</dbReference>
<dbReference type="EMBL" id="JAQMWT010000526">
    <property type="protein sequence ID" value="KAJ8600216.1"/>
    <property type="molecule type" value="Genomic_DNA"/>
</dbReference>
<reference evidence="10" key="1">
    <citation type="submission" date="2023-01" db="EMBL/GenBank/DDBJ databases">
        <title>Metagenome sequencing of chrysophaentin producing Chrysophaeum taylorii.</title>
        <authorList>
            <person name="Davison J."/>
            <person name="Bewley C."/>
        </authorList>
    </citation>
    <scope>NUCLEOTIDE SEQUENCE</scope>
    <source>
        <strain evidence="10">NIES-1699</strain>
    </source>
</reference>
<name>A0AAD7U8L4_9STRA</name>
<keyword evidence="11" id="KW-1185">Reference proteome</keyword>
<evidence type="ECO:0000256" key="7">
    <source>
        <dbReference type="ARBA" id="ARBA00022884"/>
    </source>
</evidence>
<evidence type="ECO:0000313" key="10">
    <source>
        <dbReference type="EMBL" id="KAJ8600216.1"/>
    </source>
</evidence>
<keyword evidence="6" id="KW-0521">NADP</keyword>
<dbReference type="InterPro" id="IPR035587">
    <property type="entry name" value="DUS-like_FMN-bd"/>
</dbReference>
<keyword evidence="4" id="KW-0288">FMN</keyword>
<evidence type="ECO:0000256" key="3">
    <source>
        <dbReference type="ARBA" id="ARBA00022630"/>
    </source>
</evidence>
<keyword evidence="2" id="KW-0820">tRNA-binding</keyword>
<evidence type="ECO:0000259" key="9">
    <source>
        <dbReference type="Pfam" id="PF01207"/>
    </source>
</evidence>
<dbReference type="PANTHER" id="PTHR42907">
    <property type="entry name" value="FMN-LINKED OXIDOREDUCTASES SUPERFAMILY PROTEIN"/>
    <property type="match status" value="1"/>
</dbReference>
<gene>
    <name evidence="10" type="ORF">CTAYLR_001928</name>
</gene>
<dbReference type="PROSITE" id="PS01136">
    <property type="entry name" value="UPF0034"/>
    <property type="match status" value="1"/>
</dbReference>
<dbReference type="GO" id="GO:0050660">
    <property type="term" value="F:flavin adenine dinucleotide binding"/>
    <property type="evidence" value="ECO:0007669"/>
    <property type="project" value="InterPro"/>
</dbReference>
<keyword evidence="8" id="KW-0560">Oxidoreductase</keyword>
<keyword evidence="5" id="KW-0819">tRNA processing</keyword>
<evidence type="ECO:0000256" key="4">
    <source>
        <dbReference type="ARBA" id="ARBA00022643"/>
    </source>
</evidence>
<sequence>MEPYPYPLSVAPMMEVTDRHWRYFARGLTRETLLYSEMYVDQTLIHAKSLRPFLGHRPEEVPVAVQLGGNDPESLAKATELVVSHFGDACVELNLNCGCPSHAVAAKNCFGARLMLDPSLVRRCVSEMRRRSPVPVTVKHRLGTDLGGADYDTTLGFVREVSRGGARHFVVHARMAILGRRISTEQNRTVPPLLPDVAHRLAEDLPDCTFAINGGLASLEDCALHLRDPNLASAMIGRAAWTRPCKLLATADTTFFGKKTDPGGTLADLVYRYADYADDRFADTLDDPRALFRPLYYAFAGDRGAKQFRIRLVDAARRLSHREDRPPSDHIADALRAAIPSHVLDRHLCVQREDDN</sequence>
<comment type="caution">
    <text evidence="10">The sequence shown here is derived from an EMBL/GenBank/DDBJ whole genome shotgun (WGS) entry which is preliminary data.</text>
</comment>
<evidence type="ECO:0000313" key="11">
    <source>
        <dbReference type="Proteomes" id="UP001230188"/>
    </source>
</evidence>
<dbReference type="CDD" id="cd02801">
    <property type="entry name" value="DUS_like_FMN"/>
    <property type="match status" value="1"/>
</dbReference>
<proteinExistence type="predicted"/>
<dbReference type="SUPFAM" id="SSF51395">
    <property type="entry name" value="FMN-linked oxidoreductases"/>
    <property type="match status" value="1"/>
</dbReference>
<dbReference type="AlphaFoldDB" id="A0AAD7U8L4"/>
<protein>
    <recommendedName>
        <fullName evidence="9">DUS-like FMN-binding domain-containing protein</fullName>
    </recommendedName>
</protein>
<feature type="domain" description="DUS-like FMN-binding" evidence="9">
    <location>
        <begin position="10"/>
        <end position="259"/>
    </location>
</feature>
<dbReference type="Pfam" id="PF01207">
    <property type="entry name" value="Dus"/>
    <property type="match status" value="1"/>
</dbReference>
<dbReference type="Proteomes" id="UP001230188">
    <property type="component" value="Unassembled WGS sequence"/>
</dbReference>
<accession>A0AAD7U8L4</accession>
<dbReference type="InterPro" id="IPR013785">
    <property type="entry name" value="Aldolase_TIM"/>
</dbReference>
<organism evidence="10 11">
    <name type="scientific">Chrysophaeum taylorii</name>
    <dbReference type="NCBI Taxonomy" id="2483200"/>
    <lineage>
        <taxon>Eukaryota</taxon>
        <taxon>Sar</taxon>
        <taxon>Stramenopiles</taxon>
        <taxon>Ochrophyta</taxon>
        <taxon>Pelagophyceae</taxon>
        <taxon>Pelagomonadales</taxon>
        <taxon>Pelagomonadaceae</taxon>
        <taxon>Chrysophaeum</taxon>
    </lineage>
</organism>
<dbReference type="Gene3D" id="3.20.20.70">
    <property type="entry name" value="Aldolase class I"/>
    <property type="match status" value="1"/>
</dbReference>
<dbReference type="InterPro" id="IPR004653">
    <property type="entry name" value="DusA"/>
</dbReference>
<comment type="cofactor">
    <cofactor evidence="1">
        <name>FMN</name>
        <dbReference type="ChEBI" id="CHEBI:58210"/>
    </cofactor>
</comment>
<evidence type="ECO:0000256" key="6">
    <source>
        <dbReference type="ARBA" id="ARBA00022857"/>
    </source>
</evidence>
<evidence type="ECO:0000256" key="8">
    <source>
        <dbReference type="ARBA" id="ARBA00023002"/>
    </source>
</evidence>
<evidence type="ECO:0000256" key="5">
    <source>
        <dbReference type="ARBA" id="ARBA00022694"/>
    </source>
</evidence>
<keyword evidence="3" id="KW-0285">Flavoprotein</keyword>